<feature type="domain" description="WGR" evidence="1">
    <location>
        <begin position="5"/>
        <end position="88"/>
    </location>
</feature>
<evidence type="ECO:0000313" key="2">
    <source>
        <dbReference type="EMBL" id="MQY46424.1"/>
    </source>
</evidence>
<accession>A0A6A8A6Z0</accession>
<proteinExistence type="predicted"/>
<dbReference type="Proteomes" id="UP000435138">
    <property type="component" value="Unassembled WGS sequence"/>
</dbReference>
<reference evidence="2 3" key="1">
    <citation type="submission" date="2019-11" db="EMBL/GenBank/DDBJ databases">
        <title>Genome analysis of Rhizobacterium cereale a novel genus and species isolated from maize roots in North Spain.</title>
        <authorList>
            <person name="Menendez E."/>
            <person name="Flores-Felix J.D."/>
            <person name="Ramirez-Bahena M.-H."/>
            <person name="Igual J.M."/>
            <person name="Garcia-Fraile P."/>
            <person name="Peix A."/>
            <person name="Velazquez E."/>
        </authorList>
    </citation>
    <scope>NUCLEOTIDE SEQUENCE [LARGE SCALE GENOMIC DNA]</scope>
    <source>
        <strain evidence="2 3">RZME27</strain>
    </source>
</reference>
<protein>
    <submittedName>
        <fullName evidence="2">WGR domain-containing protein</fullName>
    </submittedName>
</protein>
<sequence>MITQPYRIYIERSDRQKNMARFYALAIESTLFGEICLRRRWGRIGTHGQEMAHYFNNEMDAVTLFLDLMRRKRTRGYSPRKAVSAVRH</sequence>
<gene>
    <name evidence="2" type="ORF">GAO09_10240</name>
</gene>
<dbReference type="EMBL" id="WIXI01000041">
    <property type="protein sequence ID" value="MQY46424.1"/>
    <property type="molecule type" value="Genomic_DNA"/>
</dbReference>
<name>A0A6A8A6Z0_9HYPH</name>
<dbReference type="SMART" id="SM00773">
    <property type="entry name" value="WGR"/>
    <property type="match status" value="1"/>
</dbReference>
<dbReference type="Pfam" id="PF05406">
    <property type="entry name" value="WGR"/>
    <property type="match status" value="1"/>
</dbReference>
<dbReference type="PROSITE" id="PS51977">
    <property type="entry name" value="WGR"/>
    <property type="match status" value="1"/>
</dbReference>
<dbReference type="InterPro" id="IPR036930">
    <property type="entry name" value="WGR_dom_sf"/>
</dbReference>
<dbReference type="SUPFAM" id="SSF142921">
    <property type="entry name" value="WGR domain-like"/>
    <property type="match status" value="1"/>
</dbReference>
<dbReference type="Gene3D" id="2.20.140.10">
    <property type="entry name" value="WGR domain"/>
    <property type="match status" value="1"/>
</dbReference>
<evidence type="ECO:0000313" key="3">
    <source>
        <dbReference type="Proteomes" id="UP000435138"/>
    </source>
</evidence>
<dbReference type="InterPro" id="IPR008893">
    <property type="entry name" value="WGR_domain"/>
</dbReference>
<dbReference type="RefSeq" id="WP_153354136.1">
    <property type="nucleotide sequence ID" value="NZ_JAYKOO010000006.1"/>
</dbReference>
<evidence type="ECO:0000259" key="1">
    <source>
        <dbReference type="PROSITE" id="PS51977"/>
    </source>
</evidence>
<dbReference type="CDD" id="cd07996">
    <property type="entry name" value="WGR_MMR_like"/>
    <property type="match status" value="1"/>
</dbReference>
<comment type="caution">
    <text evidence="2">The sequence shown here is derived from an EMBL/GenBank/DDBJ whole genome shotgun (WGS) entry which is preliminary data.</text>
</comment>
<dbReference type="AlphaFoldDB" id="A0A6A8A6Z0"/>
<organism evidence="2 3">
    <name type="scientific">Endobacterium cereale</name>
    <dbReference type="NCBI Taxonomy" id="2663029"/>
    <lineage>
        <taxon>Bacteria</taxon>
        <taxon>Pseudomonadati</taxon>
        <taxon>Pseudomonadota</taxon>
        <taxon>Alphaproteobacteria</taxon>
        <taxon>Hyphomicrobiales</taxon>
        <taxon>Rhizobiaceae</taxon>
        <taxon>Endobacterium</taxon>
    </lineage>
</organism>
<keyword evidence="3" id="KW-1185">Reference proteome</keyword>
<dbReference type="InterPro" id="IPR049809">
    <property type="entry name" value="YehF/YfeS-like_WGR"/>
</dbReference>